<evidence type="ECO:0000256" key="1">
    <source>
        <dbReference type="SAM" id="SignalP"/>
    </source>
</evidence>
<name>A0A2Y9B4L6_9RHOB</name>
<dbReference type="RefSeq" id="WP_109565689.1">
    <property type="nucleotide sequence ID" value="NZ_QGDJ01000011.1"/>
</dbReference>
<reference evidence="3" key="2">
    <citation type="submission" date="2016-10" db="EMBL/GenBank/DDBJ databases">
        <authorList>
            <person name="Cai Z."/>
        </authorList>
    </citation>
    <scope>NUCLEOTIDE SEQUENCE [LARGE SCALE GENOMIC DNA]</scope>
    <source>
        <strain evidence="3">DSM 25227</strain>
    </source>
</reference>
<reference evidence="2 4" key="3">
    <citation type="submission" date="2018-03" db="EMBL/GenBank/DDBJ databases">
        <title>Genomic Encyclopedia of Archaeal and Bacterial Type Strains, Phase II (KMG-II): from individual species to whole genera.</title>
        <authorList>
            <person name="Goeker M."/>
        </authorList>
    </citation>
    <scope>NUCLEOTIDE SEQUENCE [LARGE SCALE GENOMIC DNA]</scope>
    <source>
        <strain evidence="2 4">DSM 25227</strain>
    </source>
</reference>
<evidence type="ECO:0000313" key="4">
    <source>
        <dbReference type="Proteomes" id="UP000245839"/>
    </source>
</evidence>
<evidence type="ECO:0000313" key="3">
    <source>
        <dbReference type="EMBL" id="SSA49937.1"/>
    </source>
</evidence>
<dbReference type="OrthoDB" id="7659149at2"/>
<gene>
    <name evidence="2" type="ORF">BCF38_111105</name>
    <name evidence="3" type="ORF">SAMN05421539_111105</name>
</gene>
<feature type="signal peptide" evidence="1">
    <location>
        <begin position="1"/>
        <end position="17"/>
    </location>
</feature>
<dbReference type="Proteomes" id="UP000251571">
    <property type="component" value="Unassembled WGS sequence"/>
</dbReference>
<keyword evidence="1" id="KW-0732">Signal</keyword>
<proteinExistence type="predicted"/>
<feature type="chain" id="PRO_5044071921" description="Invasion protein IalB, involved in pathogenesis" evidence="1">
    <location>
        <begin position="18"/>
        <end position="150"/>
    </location>
</feature>
<keyword evidence="4" id="KW-1185">Reference proteome</keyword>
<accession>A0A2Y9B4L6</accession>
<dbReference type="AlphaFoldDB" id="A0A2Y9B4L6"/>
<dbReference type="EMBL" id="UETC01000011">
    <property type="protein sequence ID" value="SSA49937.1"/>
    <property type="molecule type" value="Genomic_DNA"/>
</dbReference>
<protein>
    <recommendedName>
        <fullName evidence="6">Invasion protein IalB, involved in pathogenesis</fullName>
    </recommendedName>
</protein>
<evidence type="ECO:0008006" key="6">
    <source>
        <dbReference type="Google" id="ProtNLM"/>
    </source>
</evidence>
<dbReference type="EMBL" id="QGDJ01000011">
    <property type="protein sequence ID" value="PWJ15088.1"/>
    <property type="molecule type" value="Genomic_DNA"/>
</dbReference>
<sequence>MIRLALILAFLSAPAAAQDLRGECRDGSLWWATDGAAGLGPCESPEEGFFRLTCTAGTTTMRVLSPYPIAVDQRGTADLTIDGRRWRLEGIGADDPQTGQRVLVDIEMPSEVLQVLAAGAQARLDMPTETRLFHLVGSGAAIAALRESCE</sequence>
<evidence type="ECO:0000313" key="5">
    <source>
        <dbReference type="Proteomes" id="UP000251571"/>
    </source>
</evidence>
<organism evidence="3 5">
    <name type="scientific">Jannaschia seohaensis</name>
    <dbReference type="NCBI Taxonomy" id="475081"/>
    <lineage>
        <taxon>Bacteria</taxon>
        <taxon>Pseudomonadati</taxon>
        <taxon>Pseudomonadota</taxon>
        <taxon>Alphaproteobacteria</taxon>
        <taxon>Rhodobacterales</taxon>
        <taxon>Roseobacteraceae</taxon>
        <taxon>Jannaschia</taxon>
    </lineage>
</organism>
<evidence type="ECO:0000313" key="2">
    <source>
        <dbReference type="EMBL" id="PWJ15088.1"/>
    </source>
</evidence>
<reference evidence="5" key="1">
    <citation type="submission" date="2016-10" db="EMBL/GenBank/DDBJ databases">
        <authorList>
            <person name="Varghese N."/>
            <person name="Submissions S."/>
        </authorList>
    </citation>
    <scope>NUCLEOTIDE SEQUENCE [LARGE SCALE GENOMIC DNA]</scope>
    <source>
        <strain evidence="5">DSM 25227</strain>
    </source>
</reference>
<dbReference type="Proteomes" id="UP000245839">
    <property type="component" value="Unassembled WGS sequence"/>
</dbReference>